<dbReference type="EMBL" id="FNYH01000009">
    <property type="protein sequence ID" value="SEI74318.1"/>
    <property type="molecule type" value="Genomic_DNA"/>
</dbReference>
<sequence length="367" mass="41661">MLVRLILGLTVCFSTHFIAPQIHARSVENLYESLVKVPDTKESTRQQVAREALAITWVRISGHPQVLENQQIQASLAQASAWIEYFAYQTTEKQPPFELKLTFQQERMQTLLQQAGLPLWGQERPQVVAWIVLQGQQGRYFITPDTNPALSEWILAQAQERGLPWLLPTPDLGVQGLQVADIWGGFREPLEAMRRPYQADILVSARVMPDLQGDAWTAQWRLLLAHTELNFQQQAPELGKLLSQGVHEVANRLANLYSFRLLPADAQAQPLHLQVTGVEQISDYAHLSSYLQQLPLVQEVNLLALENGYARLQLQLGTPDLGKFNQILQLDSQLVPELSADFSSEQQNSADNKDKSHLIYYHWRPKP</sequence>
<dbReference type="AlphaFoldDB" id="A0A1H6T2N6"/>
<name>A0A1H6T2N6_9GAMM</name>
<keyword evidence="2" id="KW-1185">Reference proteome</keyword>
<reference evidence="2" key="1">
    <citation type="submission" date="2016-10" db="EMBL/GenBank/DDBJ databases">
        <authorList>
            <person name="Varghese N."/>
            <person name="Submissions S."/>
        </authorList>
    </citation>
    <scope>NUCLEOTIDE SEQUENCE [LARGE SCALE GENOMIC DNA]</scope>
    <source>
        <strain evidence="2">DSM 7165</strain>
    </source>
</reference>
<dbReference type="OrthoDB" id="6195299at2"/>
<dbReference type="Proteomes" id="UP000242999">
    <property type="component" value="Unassembled WGS sequence"/>
</dbReference>
<dbReference type="Pfam" id="PF09839">
    <property type="entry name" value="DUF2066"/>
    <property type="match status" value="1"/>
</dbReference>
<evidence type="ECO:0008006" key="3">
    <source>
        <dbReference type="Google" id="ProtNLM"/>
    </source>
</evidence>
<evidence type="ECO:0000313" key="1">
    <source>
        <dbReference type="EMBL" id="SEI74318.1"/>
    </source>
</evidence>
<protein>
    <recommendedName>
        <fullName evidence="3">DUF2066 domain-containing protein</fullName>
    </recommendedName>
</protein>
<organism evidence="1 2">
    <name type="scientific">Allopseudospirillum japonicum</name>
    <dbReference type="NCBI Taxonomy" id="64971"/>
    <lineage>
        <taxon>Bacteria</taxon>
        <taxon>Pseudomonadati</taxon>
        <taxon>Pseudomonadota</taxon>
        <taxon>Gammaproteobacteria</taxon>
        <taxon>Oceanospirillales</taxon>
        <taxon>Oceanospirillaceae</taxon>
        <taxon>Allopseudospirillum</taxon>
    </lineage>
</organism>
<evidence type="ECO:0000313" key="2">
    <source>
        <dbReference type="Proteomes" id="UP000242999"/>
    </source>
</evidence>
<dbReference type="STRING" id="64971.SAMN05421831_10916"/>
<dbReference type="RefSeq" id="WP_093310460.1">
    <property type="nucleotide sequence ID" value="NZ_FNYH01000009.1"/>
</dbReference>
<accession>A0A1H6T2N6</accession>
<dbReference type="InterPro" id="IPR018642">
    <property type="entry name" value="DUF2066"/>
</dbReference>
<gene>
    <name evidence="1" type="ORF">SAMN05421831_10916</name>
</gene>
<proteinExistence type="predicted"/>